<name>A0ACB6Z2Q6_THEGA</name>
<sequence>MEAFTLGNRLVMSIPDDLCCDKNNSTWGNTWAKPQFTTPQTLPLIFEMEQYKTWSLSTVDPSTGHIQWDIAQCHAFMGKIKEIIRLLGFLNYFIPGPPARGTELILDRIYNTQVKRNYYMDFGWMLVARRYSKTSSITGRDSLTAAFMPKQLAEVNQYYQLFFRPLEQLIAAQIYPAEQASLYHEFMYLLGGNRWTPDQFRAYIPQMSTKYFGSNLKVSYLCHMLIAIKRAFIPPMLTDIFQDIGDRMSAHSTQIANAWYAVEDALEGKTTTFMSDTRDWCRQYHNVLGVGELQDIPIPIRFLARPPATPATSIGSIFLPTNDEVAKLQQTIIHLFTSIAQDLKLHLTQEMQGAIYASISQATTSLHIPNPLSSSSSLPSVHLPPHQLPQSDIVDLTTYAPPISRPPRLVQQQPRTVFGDMSFLPPDPPTPDLSTISEQELGKLTQEALQYYYPSTAGFKSKGQQNLLWACLRREFTLAILPTGGGKSIAYELPPLITTMITVAIIPFKRILCQAYERACASGVLTVEWVSGTNPLEAKDANLLLVSIEAAMAPKFKDFLTRYRHRISHIVLEEAHTVLVHANFREALSKVALLGEHPLP</sequence>
<reference evidence="1" key="1">
    <citation type="submission" date="2019-10" db="EMBL/GenBank/DDBJ databases">
        <authorList>
            <consortium name="DOE Joint Genome Institute"/>
            <person name="Kuo A."/>
            <person name="Miyauchi S."/>
            <person name="Kiss E."/>
            <person name="Drula E."/>
            <person name="Kohler A."/>
            <person name="Sanchez-Garcia M."/>
            <person name="Andreopoulos B."/>
            <person name="Barry K.W."/>
            <person name="Bonito G."/>
            <person name="Buee M."/>
            <person name="Carver A."/>
            <person name="Chen C."/>
            <person name="Cichocki N."/>
            <person name="Clum A."/>
            <person name="Culley D."/>
            <person name="Crous P.W."/>
            <person name="Fauchery L."/>
            <person name="Girlanda M."/>
            <person name="Hayes R."/>
            <person name="Keri Z."/>
            <person name="Labutti K."/>
            <person name="Lipzen A."/>
            <person name="Lombard V."/>
            <person name="Magnuson J."/>
            <person name="Maillard F."/>
            <person name="Morin E."/>
            <person name="Murat C."/>
            <person name="Nolan M."/>
            <person name="Ohm R."/>
            <person name="Pangilinan J."/>
            <person name="Pereira M."/>
            <person name="Perotto S."/>
            <person name="Peter M."/>
            <person name="Riley R."/>
            <person name="Sitrit Y."/>
            <person name="Stielow B."/>
            <person name="Szollosi G."/>
            <person name="Zifcakova L."/>
            <person name="Stursova M."/>
            <person name="Spatafora J.W."/>
            <person name="Tedersoo L."/>
            <person name="Vaario L.-M."/>
            <person name="Yamada A."/>
            <person name="Yan M."/>
            <person name="Wang P."/>
            <person name="Xu J."/>
            <person name="Bruns T."/>
            <person name="Baldrian P."/>
            <person name="Vilgalys R."/>
            <person name="Henrissat B."/>
            <person name="Grigoriev I.V."/>
            <person name="Hibbett D."/>
            <person name="Nagy L.G."/>
            <person name="Martin F.M."/>
        </authorList>
    </citation>
    <scope>NUCLEOTIDE SEQUENCE</scope>
    <source>
        <strain evidence="1">P2</strain>
    </source>
</reference>
<gene>
    <name evidence="1" type="ORF">BDM02DRAFT_3103599</name>
</gene>
<comment type="caution">
    <text evidence="1">The sequence shown here is derived from an EMBL/GenBank/DDBJ whole genome shotgun (WGS) entry which is preliminary data.</text>
</comment>
<proteinExistence type="predicted"/>
<feature type="non-terminal residue" evidence="1">
    <location>
        <position position="600"/>
    </location>
</feature>
<keyword evidence="2" id="KW-1185">Reference proteome</keyword>
<protein>
    <submittedName>
        <fullName evidence="1">Uncharacterized protein</fullName>
    </submittedName>
</protein>
<dbReference type="Proteomes" id="UP000886501">
    <property type="component" value="Unassembled WGS sequence"/>
</dbReference>
<evidence type="ECO:0000313" key="2">
    <source>
        <dbReference type="Proteomes" id="UP000886501"/>
    </source>
</evidence>
<accession>A0ACB6Z2Q6</accession>
<dbReference type="EMBL" id="MU118168">
    <property type="protein sequence ID" value="KAF9644004.1"/>
    <property type="molecule type" value="Genomic_DNA"/>
</dbReference>
<reference evidence="1" key="2">
    <citation type="journal article" date="2020" name="Nat. Commun.">
        <title>Large-scale genome sequencing of mycorrhizal fungi provides insights into the early evolution of symbiotic traits.</title>
        <authorList>
            <person name="Miyauchi S."/>
            <person name="Kiss E."/>
            <person name="Kuo A."/>
            <person name="Drula E."/>
            <person name="Kohler A."/>
            <person name="Sanchez-Garcia M."/>
            <person name="Morin E."/>
            <person name="Andreopoulos B."/>
            <person name="Barry K.W."/>
            <person name="Bonito G."/>
            <person name="Buee M."/>
            <person name="Carver A."/>
            <person name="Chen C."/>
            <person name="Cichocki N."/>
            <person name="Clum A."/>
            <person name="Culley D."/>
            <person name="Crous P.W."/>
            <person name="Fauchery L."/>
            <person name="Girlanda M."/>
            <person name="Hayes R.D."/>
            <person name="Keri Z."/>
            <person name="LaButti K."/>
            <person name="Lipzen A."/>
            <person name="Lombard V."/>
            <person name="Magnuson J."/>
            <person name="Maillard F."/>
            <person name="Murat C."/>
            <person name="Nolan M."/>
            <person name="Ohm R.A."/>
            <person name="Pangilinan J."/>
            <person name="Pereira M.F."/>
            <person name="Perotto S."/>
            <person name="Peter M."/>
            <person name="Pfister S."/>
            <person name="Riley R."/>
            <person name="Sitrit Y."/>
            <person name="Stielow J.B."/>
            <person name="Szollosi G."/>
            <person name="Zifcakova L."/>
            <person name="Stursova M."/>
            <person name="Spatafora J.W."/>
            <person name="Tedersoo L."/>
            <person name="Vaario L.M."/>
            <person name="Yamada A."/>
            <person name="Yan M."/>
            <person name="Wang P."/>
            <person name="Xu J."/>
            <person name="Bruns T."/>
            <person name="Baldrian P."/>
            <person name="Vilgalys R."/>
            <person name="Dunand C."/>
            <person name="Henrissat B."/>
            <person name="Grigoriev I.V."/>
            <person name="Hibbett D."/>
            <person name="Nagy L.G."/>
            <person name="Martin F.M."/>
        </authorList>
    </citation>
    <scope>NUCLEOTIDE SEQUENCE</scope>
    <source>
        <strain evidence="1">P2</strain>
    </source>
</reference>
<evidence type="ECO:0000313" key="1">
    <source>
        <dbReference type="EMBL" id="KAF9644004.1"/>
    </source>
</evidence>
<organism evidence="1 2">
    <name type="scientific">Thelephora ganbajun</name>
    <name type="common">Ganba fungus</name>
    <dbReference type="NCBI Taxonomy" id="370292"/>
    <lineage>
        <taxon>Eukaryota</taxon>
        <taxon>Fungi</taxon>
        <taxon>Dikarya</taxon>
        <taxon>Basidiomycota</taxon>
        <taxon>Agaricomycotina</taxon>
        <taxon>Agaricomycetes</taxon>
        <taxon>Thelephorales</taxon>
        <taxon>Thelephoraceae</taxon>
        <taxon>Thelephora</taxon>
    </lineage>
</organism>